<accession>A0A2T7T423</accession>
<protein>
    <recommendedName>
        <fullName evidence="4">Plasmid stabilization protein</fullName>
    </recommendedName>
</protein>
<comment type="caution">
    <text evidence="2">The sequence shown here is derived from an EMBL/GenBank/DDBJ whole genome shotgun (WGS) entry which is preliminary data.</text>
</comment>
<dbReference type="AlphaFoldDB" id="A0A2T7T423"/>
<dbReference type="RefSeq" id="WP_030352867.1">
    <property type="nucleotide sequence ID" value="NZ_AZSP01000239.1"/>
</dbReference>
<dbReference type="STRING" id="1440053.GCA_000718095_03831"/>
<keyword evidence="1" id="KW-1277">Toxin-antitoxin system</keyword>
<gene>
    <name evidence="2" type="ORF">Y717_28680</name>
</gene>
<keyword evidence="3" id="KW-1185">Reference proteome</keyword>
<dbReference type="Pfam" id="PF05016">
    <property type="entry name" value="ParE_toxin"/>
    <property type="match status" value="1"/>
</dbReference>
<dbReference type="SUPFAM" id="SSF143011">
    <property type="entry name" value="RelE-like"/>
    <property type="match status" value="1"/>
</dbReference>
<dbReference type="InterPro" id="IPR035093">
    <property type="entry name" value="RelE/ParE_toxin_dom_sf"/>
</dbReference>
<proteinExistence type="predicted"/>
<evidence type="ECO:0000256" key="1">
    <source>
        <dbReference type="ARBA" id="ARBA00022649"/>
    </source>
</evidence>
<evidence type="ECO:0000313" key="2">
    <source>
        <dbReference type="EMBL" id="PVE09873.1"/>
    </source>
</evidence>
<organism evidence="2 3">
    <name type="scientific">Streptomyces scopuliridis RB72</name>
    <dbReference type="NCBI Taxonomy" id="1440053"/>
    <lineage>
        <taxon>Bacteria</taxon>
        <taxon>Bacillati</taxon>
        <taxon>Actinomycetota</taxon>
        <taxon>Actinomycetes</taxon>
        <taxon>Kitasatosporales</taxon>
        <taxon>Streptomycetaceae</taxon>
        <taxon>Streptomyces</taxon>
    </lineage>
</organism>
<evidence type="ECO:0000313" key="3">
    <source>
        <dbReference type="Proteomes" id="UP000245992"/>
    </source>
</evidence>
<evidence type="ECO:0008006" key="4">
    <source>
        <dbReference type="Google" id="ProtNLM"/>
    </source>
</evidence>
<dbReference type="OrthoDB" id="9812706at2"/>
<sequence>MTYTMVWEHQATTEYRRLQQIDPIGAKNCVVAVRALADDPCPDAARQMGSSGYWRLPVGDWRVLYEVDGETISVLVIMVGRVT</sequence>
<reference evidence="2 3" key="1">
    <citation type="submission" date="2013-12" db="EMBL/GenBank/DDBJ databases">
        <title>Annotated genome of Streptomyces scopuliridis.</title>
        <authorList>
            <person name="Olson J.B."/>
        </authorList>
    </citation>
    <scope>NUCLEOTIDE SEQUENCE [LARGE SCALE GENOMIC DNA]</scope>
    <source>
        <strain evidence="2 3">RB72</strain>
    </source>
</reference>
<dbReference type="InterPro" id="IPR007712">
    <property type="entry name" value="RelE/ParE_toxin"/>
</dbReference>
<name>A0A2T7T423_9ACTN</name>
<dbReference type="Proteomes" id="UP000245992">
    <property type="component" value="Unassembled WGS sequence"/>
</dbReference>
<dbReference type="Gene3D" id="3.30.2310.20">
    <property type="entry name" value="RelE-like"/>
    <property type="match status" value="1"/>
</dbReference>
<dbReference type="EMBL" id="AZSP01000239">
    <property type="protein sequence ID" value="PVE09873.1"/>
    <property type="molecule type" value="Genomic_DNA"/>
</dbReference>